<organism evidence="1 2">
    <name type="scientific">Pleurodeles waltl</name>
    <name type="common">Iberian ribbed newt</name>
    <dbReference type="NCBI Taxonomy" id="8319"/>
    <lineage>
        <taxon>Eukaryota</taxon>
        <taxon>Metazoa</taxon>
        <taxon>Chordata</taxon>
        <taxon>Craniata</taxon>
        <taxon>Vertebrata</taxon>
        <taxon>Euteleostomi</taxon>
        <taxon>Amphibia</taxon>
        <taxon>Batrachia</taxon>
        <taxon>Caudata</taxon>
        <taxon>Salamandroidea</taxon>
        <taxon>Salamandridae</taxon>
        <taxon>Pleurodelinae</taxon>
        <taxon>Pleurodeles</taxon>
    </lineage>
</organism>
<gene>
    <name evidence="1" type="ORF">NDU88_002333</name>
</gene>
<dbReference type="AlphaFoldDB" id="A0AAV7T2Y7"/>
<protein>
    <submittedName>
        <fullName evidence="1">Uncharacterized protein</fullName>
    </submittedName>
</protein>
<proteinExistence type="predicted"/>
<keyword evidence="2" id="KW-1185">Reference proteome</keyword>
<evidence type="ECO:0000313" key="1">
    <source>
        <dbReference type="EMBL" id="KAJ1170456.1"/>
    </source>
</evidence>
<accession>A0AAV7T2Y7</accession>
<evidence type="ECO:0000313" key="2">
    <source>
        <dbReference type="Proteomes" id="UP001066276"/>
    </source>
</evidence>
<sequence length="108" mass="11915">MYLFTAPPPSCSRSLLTRANRHVLSAPLDSVETARAAFQTRACQEFTSRLRQQGFGSLRVSGLPRIHMASLLDVPLLIELLLRLFLLSLPLGEYHIVPQGASCSLINP</sequence>
<dbReference type="Proteomes" id="UP001066276">
    <property type="component" value="Chromosome 4_1"/>
</dbReference>
<dbReference type="EMBL" id="JANPWB010000007">
    <property type="protein sequence ID" value="KAJ1170456.1"/>
    <property type="molecule type" value="Genomic_DNA"/>
</dbReference>
<reference evidence="1" key="1">
    <citation type="journal article" date="2022" name="bioRxiv">
        <title>Sequencing and chromosome-scale assembly of the giantPleurodeles waltlgenome.</title>
        <authorList>
            <person name="Brown T."/>
            <person name="Elewa A."/>
            <person name="Iarovenko S."/>
            <person name="Subramanian E."/>
            <person name="Araus A.J."/>
            <person name="Petzold A."/>
            <person name="Susuki M."/>
            <person name="Suzuki K.-i.T."/>
            <person name="Hayashi T."/>
            <person name="Toyoda A."/>
            <person name="Oliveira C."/>
            <person name="Osipova E."/>
            <person name="Leigh N.D."/>
            <person name="Simon A."/>
            <person name="Yun M.H."/>
        </authorList>
    </citation>
    <scope>NUCLEOTIDE SEQUENCE</scope>
    <source>
        <strain evidence="1">20211129_DDA</strain>
        <tissue evidence="1">Liver</tissue>
    </source>
</reference>
<name>A0AAV7T2Y7_PLEWA</name>
<comment type="caution">
    <text evidence="1">The sequence shown here is derived from an EMBL/GenBank/DDBJ whole genome shotgun (WGS) entry which is preliminary data.</text>
</comment>